<dbReference type="RefSeq" id="WP_132282031.1">
    <property type="nucleotide sequence ID" value="NZ_SMGQ01000012.1"/>
</dbReference>
<name>A0A4R1MKN2_9FIRM</name>
<dbReference type="EMBL" id="SMGQ01000012">
    <property type="protein sequence ID" value="TCK93117.1"/>
    <property type="molecule type" value="Genomic_DNA"/>
</dbReference>
<reference evidence="1 2" key="1">
    <citation type="submission" date="2019-03" db="EMBL/GenBank/DDBJ databases">
        <title>Genomic Encyclopedia of Type Strains, Phase IV (KMG-IV): sequencing the most valuable type-strain genomes for metagenomic binning, comparative biology and taxonomic classification.</title>
        <authorList>
            <person name="Goeker M."/>
        </authorList>
    </citation>
    <scope>NUCLEOTIDE SEQUENCE [LARGE SCALE GENOMIC DNA]</scope>
    <source>
        <strain evidence="1 2">DSM 24176</strain>
    </source>
</reference>
<dbReference type="AlphaFoldDB" id="A0A4R1MKN2"/>
<evidence type="ECO:0000313" key="1">
    <source>
        <dbReference type="EMBL" id="TCK93117.1"/>
    </source>
</evidence>
<comment type="caution">
    <text evidence="1">The sequence shown here is derived from an EMBL/GenBank/DDBJ whole genome shotgun (WGS) entry which is preliminary data.</text>
</comment>
<proteinExistence type="predicted"/>
<dbReference type="OrthoDB" id="2043248at2"/>
<gene>
    <name evidence="1" type="ORF">EDC19_1295</name>
</gene>
<organism evidence="1 2">
    <name type="scientific">Natranaerovirga hydrolytica</name>
    <dbReference type="NCBI Taxonomy" id="680378"/>
    <lineage>
        <taxon>Bacteria</taxon>
        <taxon>Bacillati</taxon>
        <taxon>Bacillota</taxon>
        <taxon>Clostridia</taxon>
        <taxon>Lachnospirales</taxon>
        <taxon>Natranaerovirgaceae</taxon>
        <taxon>Natranaerovirga</taxon>
    </lineage>
</organism>
<dbReference type="Proteomes" id="UP000294545">
    <property type="component" value="Unassembled WGS sequence"/>
</dbReference>
<protein>
    <submittedName>
        <fullName evidence="1">Uncharacterized protein</fullName>
    </submittedName>
</protein>
<sequence length="242" mass="29121">MIEEKDVDKKVKLYELIEKGYQENEKAVKIPQGKDILIKYCHSYYNGQGIKQIDQEIFDRFFLYYLPKIRLNLSKDKVRHMLKDIANVLELIEKNYPCNLTQMYKNSYKSYADDTLRIIDLRKQLMKNTNTPIISWDPLIIDFAYYTQNNKTKKWIPRKEIYEQGYYELIDRFANEYFIFKKPYAPSGVKIRLEKDTAKLLKQNDVLHMRIKRKTFTTTWEIIELKGCYLSQVDKYIKNTNG</sequence>
<keyword evidence="2" id="KW-1185">Reference proteome</keyword>
<evidence type="ECO:0000313" key="2">
    <source>
        <dbReference type="Proteomes" id="UP000294545"/>
    </source>
</evidence>
<accession>A0A4R1MKN2</accession>